<proteinExistence type="predicted"/>
<reference evidence="3 4" key="1">
    <citation type="submission" date="2018-09" db="EMBL/GenBank/DDBJ databases">
        <title>YIM 75507 draft genome.</title>
        <authorList>
            <person name="Tang S."/>
            <person name="Feng Y."/>
        </authorList>
    </citation>
    <scope>NUCLEOTIDE SEQUENCE [LARGE SCALE GENOMIC DNA]</scope>
    <source>
        <strain evidence="3 4">YIM 75507</strain>
    </source>
</reference>
<dbReference type="PROSITE" id="PS50006">
    <property type="entry name" value="FHA_DOMAIN"/>
    <property type="match status" value="1"/>
</dbReference>
<dbReference type="RefSeq" id="WP_119927190.1">
    <property type="nucleotide sequence ID" value="NZ_QZEY01000005.1"/>
</dbReference>
<feature type="domain" description="FHA" evidence="2">
    <location>
        <begin position="23"/>
        <end position="66"/>
    </location>
</feature>
<dbReference type="SUPFAM" id="SSF49879">
    <property type="entry name" value="SMAD/FHA domain"/>
    <property type="match status" value="1"/>
</dbReference>
<dbReference type="InterPro" id="IPR008984">
    <property type="entry name" value="SMAD_FHA_dom_sf"/>
</dbReference>
<dbReference type="InterPro" id="IPR000253">
    <property type="entry name" value="FHA_dom"/>
</dbReference>
<evidence type="ECO:0000313" key="4">
    <source>
        <dbReference type="Proteomes" id="UP000265768"/>
    </source>
</evidence>
<dbReference type="Pfam" id="PF00498">
    <property type="entry name" value="FHA"/>
    <property type="match status" value="1"/>
</dbReference>
<evidence type="ECO:0000256" key="1">
    <source>
        <dbReference type="ARBA" id="ARBA00022553"/>
    </source>
</evidence>
<dbReference type="Proteomes" id="UP000265768">
    <property type="component" value="Unassembled WGS sequence"/>
</dbReference>
<organism evidence="3 4">
    <name type="scientific">Bailinhaonella thermotolerans</name>
    <dbReference type="NCBI Taxonomy" id="1070861"/>
    <lineage>
        <taxon>Bacteria</taxon>
        <taxon>Bacillati</taxon>
        <taxon>Actinomycetota</taxon>
        <taxon>Actinomycetes</taxon>
        <taxon>Streptosporangiales</taxon>
        <taxon>Streptosporangiaceae</taxon>
        <taxon>Bailinhaonella</taxon>
    </lineage>
</organism>
<dbReference type="AlphaFoldDB" id="A0A3A4B196"/>
<accession>A0A3A4B196</accession>
<sequence>METVIVQLEGGSASWELAPGERLTFGRAGECDVVLDEPAVSRRAGRLVAAGDHWLVTNLSARVTYVVENPEGGGEFIKIPPGRVDAPVPFEFGRLRVPGTAASLLVFAPCQAFLDAEIDSAGEPTMLAYPLDHTAKYFLVLVALCEPRLRDPATAVIPGTPQLQERLSRYGLSRKAIAFQIEYLATRKLRIKETGEGGKADWQRAALVATALRYDLVRAEHLDLLT</sequence>
<protein>
    <submittedName>
        <fullName evidence="3">FHA domain-containing protein</fullName>
    </submittedName>
</protein>
<evidence type="ECO:0000259" key="2">
    <source>
        <dbReference type="PROSITE" id="PS50006"/>
    </source>
</evidence>
<keyword evidence="4" id="KW-1185">Reference proteome</keyword>
<evidence type="ECO:0000313" key="3">
    <source>
        <dbReference type="EMBL" id="RJL31873.1"/>
    </source>
</evidence>
<comment type="caution">
    <text evidence="3">The sequence shown here is derived from an EMBL/GenBank/DDBJ whole genome shotgun (WGS) entry which is preliminary data.</text>
</comment>
<dbReference type="Gene3D" id="2.60.200.20">
    <property type="match status" value="1"/>
</dbReference>
<dbReference type="EMBL" id="QZEY01000005">
    <property type="protein sequence ID" value="RJL31873.1"/>
    <property type="molecule type" value="Genomic_DNA"/>
</dbReference>
<name>A0A3A4B196_9ACTN</name>
<dbReference type="CDD" id="cd00060">
    <property type="entry name" value="FHA"/>
    <property type="match status" value="1"/>
</dbReference>
<keyword evidence="1" id="KW-0597">Phosphoprotein</keyword>
<gene>
    <name evidence="3" type="ORF">D5H75_15535</name>
</gene>
<dbReference type="OrthoDB" id="5142616at2"/>